<gene>
    <name evidence="3" type="ORF">PHYPA_016843</name>
</gene>
<dbReference type="EMBL" id="ABEU02000013">
    <property type="protein sequence ID" value="PNR42014.1"/>
    <property type="molecule type" value="Genomic_DNA"/>
</dbReference>
<evidence type="ECO:0000256" key="2">
    <source>
        <dbReference type="SAM" id="SignalP"/>
    </source>
</evidence>
<feature type="compositionally biased region" description="Polar residues" evidence="1">
    <location>
        <begin position="172"/>
        <end position="181"/>
    </location>
</feature>
<reference evidence="3 5" key="1">
    <citation type="journal article" date="2008" name="Science">
        <title>The Physcomitrella genome reveals evolutionary insights into the conquest of land by plants.</title>
        <authorList>
            <person name="Rensing S."/>
            <person name="Lang D."/>
            <person name="Zimmer A."/>
            <person name="Terry A."/>
            <person name="Salamov A."/>
            <person name="Shapiro H."/>
            <person name="Nishiyama T."/>
            <person name="Perroud P.-F."/>
            <person name="Lindquist E."/>
            <person name="Kamisugi Y."/>
            <person name="Tanahashi T."/>
            <person name="Sakakibara K."/>
            <person name="Fujita T."/>
            <person name="Oishi K."/>
            <person name="Shin-I T."/>
            <person name="Kuroki Y."/>
            <person name="Toyoda A."/>
            <person name="Suzuki Y."/>
            <person name="Hashimoto A."/>
            <person name="Yamaguchi K."/>
            <person name="Sugano A."/>
            <person name="Kohara Y."/>
            <person name="Fujiyama A."/>
            <person name="Anterola A."/>
            <person name="Aoki S."/>
            <person name="Ashton N."/>
            <person name="Barbazuk W.B."/>
            <person name="Barker E."/>
            <person name="Bennetzen J."/>
            <person name="Bezanilla M."/>
            <person name="Blankenship R."/>
            <person name="Cho S.H."/>
            <person name="Dutcher S."/>
            <person name="Estelle M."/>
            <person name="Fawcett J.A."/>
            <person name="Gundlach H."/>
            <person name="Hanada K."/>
            <person name="Heyl A."/>
            <person name="Hicks K.A."/>
            <person name="Hugh J."/>
            <person name="Lohr M."/>
            <person name="Mayer K."/>
            <person name="Melkozernov A."/>
            <person name="Murata T."/>
            <person name="Nelson D."/>
            <person name="Pils B."/>
            <person name="Prigge M."/>
            <person name="Reiss B."/>
            <person name="Renner T."/>
            <person name="Rombauts S."/>
            <person name="Rushton P."/>
            <person name="Sanderfoot A."/>
            <person name="Schween G."/>
            <person name="Shiu S.-H."/>
            <person name="Stueber K."/>
            <person name="Theodoulou F.L."/>
            <person name="Tu H."/>
            <person name="Van de Peer Y."/>
            <person name="Verrier P.J."/>
            <person name="Waters E."/>
            <person name="Wood A."/>
            <person name="Yang L."/>
            <person name="Cove D."/>
            <person name="Cuming A."/>
            <person name="Hasebe M."/>
            <person name="Lucas S."/>
            <person name="Mishler D.B."/>
            <person name="Reski R."/>
            <person name="Grigoriev I."/>
            <person name="Quatrano R.S."/>
            <person name="Boore J.L."/>
        </authorList>
    </citation>
    <scope>NUCLEOTIDE SEQUENCE [LARGE SCALE GENOMIC DNA]</scope>
    <source>
        <strain evidence="4 5">cv. Gransden 2004</strain>
    </source>
</reference>
<feature type="compositionally biased region" description="Low complexity" evidence="1">
    <location>
        <begin position="159"/>
        <end position="168"/>
    </location>
</feature>
<feature type="signal peptide" evidence="2">
    <location>
        <begin position="1"/>
        <end position="25"/>
    </location>
</feature>
<evidence type="ECO:0000313" key="5">
    <source>
        <dbReference type="Proteomes" id="UP000006727"/>
    </source>
</evidence>
<organism evidence="3">
    <name type="scientific">Physcomitrium patens</name>
    <name type="common">Spreading-leaved earth moss</name>
    <name type="synonym">Physcomitrella patens</name>
    <dbReference type="NCBI Taxonomy" id="3218"/>
    <lineage>
        <taxon>Eukaryota</taxon>
        <taxon>Viridiplantae</taxon>
        <taxon>Streptophyta</taxon>
        <taxon>Embryophyta</taxon>
        <taxon>Bryophyta</taxon>
        <taxon>Bryophytina</taxon>
        <taxon>Bryopsida</taxon>
        <taxon>Funariidae</taxon>
        <taxon>Funariales</taxon>
        <taxon>Funariaceae</taxon>
        <taxon>Physcomitrium</taxon>
    </lineage>
</organism>
<evidence type="ECO:0000256" key="1">
    <source>
        <dbReference type="SAM" id="MobiDB-lite"/>
    </source>
</evidence>
<keyword evidence="2" id="KW-0732">Signal</keyword>
<sequence>MARLPLVIATLCVTLFCVQVIHVDSARLLLQDPIYNFEAKAEEVVPVEEPVNYDYTRVQTSDNGISEDQTVLSDLPDADSLADFGTLNQQGPSDDQAVPLEENSGSEFASFSSVKEDNSYVYDAQKDPSPLEFADLSNTQGTGFDTQEPDFGTDDSGSDARGSADDGAVLFNESTNSPEPQFAFESSDQIVEDSLASETTVSSFDDNVTGDAP</sequence>
<dbReference type="AlphaFoldDB" id="A0A2K1JKB5"/>
<reference evidence="3 5" key="2">
    <citation type="journal article" date="2018" name="Plant J.">
        <title>The Physcomitrella patens chromosome-scale assembly reveals moss genome structure and evolution.</title>
        <authorList>
            <person name="Lang D."/>
            <person name="Ullrich K.K."/>
            <person name="Murat F."/>
            <person name="Fuchs J."/>
            <person name="Jenkins J."/>
            <person name="Haas F.B."/>
            <person name="Piednoel M."/>
            <person name="Gundlach H."/>
            <person name="Van Bel M."/>
            <person name="Meyberg R."/>
            <person name="Vives C."/>
            <person name="Morata J."/>
            <person name="Symeonidi A."/>
            <person name="Hiss M."/>
            <person name="Muchero W."/>
            <person name="Kamisugi Y."/>
            <person name="Saleh O."/>
            <person name="Blanc G."/>
            <person name="Decker E.L."/>
            <person name="van Gessel N."/>
            <person name="Grimwood J."/>
            <person name="Hayes R.D."/>
            <person name="Graham S.W."/>
            <person name="Gunter L.E."/>
            <person name="McDaniel S.F."/>
            <person name="Hoernstein S.N.W."/>
            <person name="Larsson A."/>
            <person name="Li F.W."/>
            <person name="Perroud P.F."/>
            <person name="Phillips J."/>
            <person name="Ranjan P."/>
            <person name="Rokshar D.S."/>
            <person name="Rothfels C.J."/>
            <person name="Schneider L."/>
            <person name="Shu S."/>
            <person name="Stevenson D.W."/>
            <person name="Thummler F."/>
            <person name="Tillich M."/>
            <person name="Villarreal Aguilar J.C."/>
            <person name="Widiez T."/>
            <person name="Wong G.K."/>
            <person name="Wymore A."/>
            <person name="Zhang Y."/>
            <person name="Zimmer A.D."/>
            <person name="Quatrano R.S."/>
            <person name="Mayer K.F.X."/>
            <person name="Goodstein D."/>
            <person name="Casacuberta J.M."/>
            <person name="Vandepoele K."/>
            <person name="Reski R."/>
            <person name="Cuming A.C."/>
            <person name="Tuskan G.A."/>
            <person name="Maumus F."/>
            <person name="Salse J."/>
            <person name="Schmutz J."/>
            <person name="Rensing S.A."/>
        </authorList>
    </citation>
    <scope>NUCLEOTIDE SEQUENCE [LARGE SCALE GENOMIC DNA]</scope>
    <source>
        <strain evidence="4 5">cv. Gransden 2004</strain>
    </source>
</reference>
<feature type="region of interest" description="Disordered" evidence="1">
    <location>
        <begin position="77"/>
        <end position="111"/>
    </location>
</feature>
<feature type="region of interest" description="Disordered" evidence="1">
    <location>
        <begin position="193"/>
        <end position="213"/>
    </location>
</feature>
<proteinExistence type="predicted"/>
<reference evidence="4" key="3">
    <citation type="submission" date="2020-12" db="UniProtKB">
        <authorList>
            <consortium name="EnsemblPlants"/>
        </authorList>
    </citation>
    <scope>IDENTIFICATION</scope>
</reference>
<feature type="region of interest" description="Disordered" evidence="1">
    <location>
        <begin position="124"/>
        <end position="181"/>
    </location>
</feature>
<dbReference type="PaxDb" id="3218-PP1S385_3V6.1"/>
<dbReference type="EnsemblPlants" id="Pp3c13_1540V3.1">
    <property type="protein sequence ID" value="PAC:32932156.CDS.1"/>
    <property type="gene ID" value="Pp3c13_1540"/>
</dbReference>
<feature type="compositionally biased region" description="Polar residues" evidence="1">
    <location>
        <begin position="196"/>
        <end position="206"/>
    </location>
</feature>
<evidence type="ECO:0000313" key="4">
    <source>
        <dbReference type="EnsemblPlants" id="PAC:32932156.CDS.1"/>
    </source>
</evidence>
<keyword evidence="5" id="KW-1185">Reference proteome</keyword>
<name>A0A2K1JKB5_PHYPA</name>
<protein>
    <submittedName>
        <fullName evidence="3 4">Uncharacterized protein</fullName>
    </submittedName>
</protein>
<feature type="compositionally biased region" description="Acidic residues" evidence="1">
    <location>
        <begin position="147"/>
        <end position="157"/>
    </location>
</feature>
<dbReference type="Gramene" id="Pp3c13_1540V3.1">
    <property type="protein sequence ID" value="PAC:32932156.CDS.1"/>
    <property type="gene ID" value="Pp3c13_1540"/>
</dbReference>
<dbReference type="Proteomes" id="UP000006727">
    <property type="component" value="Chromosome 13"/>
</dbReference>
<accession>A0A2K1JKB5</accession>
<feature type="chain" id="PRO_5036318972" evidence="2">
    <location>
        <begin position="26"/>
        <end position="213"/>
    </location>
</feature>
<feature type="compositionally biased region" description="Polar residues" evidence="1">
    <location>
        <begin position="136"/>
        <end position="145"/>
    </location>
</feature>
<evidence type="ECO:0000313" key="3">
    <source>
        <dbReference type="EMBL" id="PNR42014.1"/>
    </source>
</evidence>